<accession>A0A937X7D7</accession>
<dbReference type="AlphaFoldDB" id="A0A937X7D7"/>
<protein>
    <submittedName>
        <fullName evidence="1">Uncharacterized protein</fullName>
    </submittedName>
</protein>
<dbReference type="Proteomes" id="UP000703893">
    <property type="component" value="Unassembled WGS sequence"/>
</dbReference>
<comment type="caution">
    <text evidence="1">The sequence shown here is derived from an EMBL/GenBank/DDBJ whole genome shotgun (WGS) entry which is preliminary data.</text>
</comment>
<gene>
    <name evidence="1" type="ORF">FJZ00_10975</name>
</gene>
<sequence>MLPQERLSGKQVEIALRGRPRQYGIVFSDLENATAIKLDSAAHAYPGDQGSFHVVDDGGLTVLSGEVVQVYGHFVVVAFKLQLTDDRRGAGAGKSALRAAAPLVKPEDRRKRTATQYLGDYWINRRIATQL</sequence>
<dbReference type="EMBL" id="VGJX01000670">
    <property type="protein sequence ID" value="MBM3275667.1"/>
    <property type="molecule type" value="Genomic_DNA"/>
</dbReference>
<proteinExistence type="predicted"/>
<name>A0A937X7D7_9BACT</name>
<evidence type="ECO:0000313" key="1">
    <source>
        <dbReference type="EMBL" id="MBM3275667.1"/>
    </source>
</evidence>
<reference evidence="1 2" key="1">
    <citation type="submission" date="2019-03" db="EMBL/GenBank/DDBJ databases">
        <title>Lake Tanganyika Metagenome-Assembled Genomes (MAGs).</title>
        <authorList>
            <person name="Tran P."/>
        </authorList>
    </citation>
    <scope>NUCLEOTIDE SEQUENCE [LARGE SCALE GENOMIC DNA]</scope>
    <source>
        <strain evidence="1">K_DeepCast_65m_m2_236</strain>
    </source>
</reference>
<evidence type="ECO:0000313" key="2">
    <source>
        <dbReference type="Proteomes" id="UP000703893"/>
    </source>
</evidence>
<organism evidence="1 2">
    <name type="scientific">Candidatus Tanganyikabacteria bacterium</name>
    <dbReference type="NCBI Taxonomy" id="2961651"/>
    <lineage>
        <taxon>Bacteria</taxon>
        <taxon>Bacillati</taxon>
        <taxon>Candidatus Sericytochromatia</taxon>
        <taxon>Candidatus Tanganyikabacteria</taxon>
    </lineage>
</organism>